<dbReference type="Gene3D" id="3.90.25.10">
    <property type="entry name" value="UDP-galactose 4-epimerase, domain 1"/>
    <property type="match status" value="1"/>
</dbReference>
<evidence type="ECO:0000259" key="3">
    <source>
        <dbReference type="Pfam" id="PF05368"/>
    </source>
</evidence>
<dbReference type="AlphaFoldDB" id="A0AA38XP76"/>
<proteinExistence type="predicted"/>
<feature type="domain" description="NmrA-like" evidence="3">
    <location>
        <begin position="4"/>
        <end position="240"/>
    </location>
</feature>
<sequence>MARVGLLGASGETGSSILEALVEDAGFEIIALVRPASLSKPANVVLKDRGIELRALDLEGSQDSMAAALEGLDILISAIGPRDQLAQIPLVPAVKKAGVKRFVPCGFAPVMPVGVHRSRDQKEEVYNLVKRLHIPYTIIDIGWWYQFSLPKLPSCRIDYAVGPASQSIAGDGNAPSAMTDLRDVGKYVTRVIKDERTLNAMVFVYNELWTSNQVYDLLEKLSGEKIPRKYTSAKDYERQIAEADVTLKVKPEDFVARAQKVLAQYALSVGIRGENTPEFARYLGYLDGKKLYPDVKFFSFESYVQEVLGGKAKGVYEDLMPLMKNAIETDR</sequence>
<evidence type="ECO:0000256" key="2">
    <source>
        <dbReference type="ARBA" id="ARBA00023002"/>
    </source>
</evidence>
<evidence type="ECO:0000256" key="1">
    <source>
        <dbReference type="ARBA" id="ARBA00022857"/>
    </source>
</evidence>
<keyword evidence="5" id="KW-1185">Reference proteome</keyword>
<dbReference type="CDD" id="cd05259">
    <property type="entry name" value="PCBER_SDR_a"/>
    <property type="match status" value="1"/>
</dbReference>
<dbReference type="GO" id="GO:0016491">
    <property type="term" value="F:oxidoreductase activity"/>
    <property type="evidence" value="ECO:0007669"/>
    <property type="project" value="UniProtKB-KW"/>
</dbReference>
<name>A0AA38XP76_9EURO</name>
<dbReference type="PANTHER" id="PTHR47706">
    <property type="entry name" value="NMRA-LIKE FAMILY PROTEIN"/>
    <property type="match status" value="1"/>
</dbReference>
<dbReference type="InterPro" id="IPR036291">
    <property type="entry name" value="NAD(P)-bd_dom_sf"/>
</dbReference>
<evidence type="ECO:0000313" key="4">
    <source>
        <dbReference type="EMBL" id="KAJ9617103.1"/>
    </source>
</evidence>
<dbReference type="EMBL" id="JAPDRK010000001">
    <property type="protein sequence ID" value="KAJ9617103.1"/>
    <property type="molecule type" value="Genomic_DNA"/>
</dbReference>
<keyword evidence="1" id="KW-0521">NADP</keyword>
<comment type="caution">
    <text evidence="4">The sequence shown here is derived from an EMBL/GenBank/DDBJ whole genome shotgun (WGS) entry which is preliminary data.</text>
</comment>
<protein>
    <recommendedName>
        <fullName evidence="3">NmrA-like domain-containing protein</fullName>
    </recommendedName>
</protein>
<dbReference type="PANTHER" id="PTHR47706:SF9">
    <property type="entry name" value="NMRA-LIKE DOMAIN-CONTAINING PROTEIN-RELATED"/>
    <property type="match status" value="1"/>
</dbReference>
<dbReference type="InterPro" id="IPR008030">
    <property type="entry name" value="NmrA-like"/>
</dbReference>
<dbReference type="InterPro" id="IPR051609">
    <property type="entry name" value="NmrA/Isoflavone_reductase-like"/>
</dbReference>
<dbReference type="Gene3D" id="3.40.50.720">
    <property type="entry name" value="NAD(P)-binding Rossmann-like Domain"/>
    <property type="match status" value="1"/>
</dbReference>
<keyword evidence="2" id="KW-0560">Oxidoreductase</keyword>
<dbReference type="Proteomes" id="UP001172673">
    <property type="component" value="Unassembled WGS sequence"/>
</dbReference>
<organism evidence="4 5">
    <name type="scientific">Cladophialophora chaetospira</name>
    <dbReference type="NCBI Taxonomy" id="386627"/>
    <lineage>
        <taxon>Eukaryota</taxon>
        <taxon>Fungi</taxon>
        <taxon>Dikarya</taxon>
        <taxon>Ascomycota</taxon>
        <taxon>Pezizomycotina</taxon>
        <taxon>Eurotiomycetes</taxon>
        <taxon>Chaetothyriomycetidae</taxon>
        <taxon>Chaetothyriales</taxon>
        <taxon>Herpotrichiellaceae</taxon>
        <taxon>Cladophialophora</taxon>
    </lineage>
</organism>
<dbReference type="SUPFAM" id="SSF51735">
    <property type="entry name" value="NAD(P)-binding Rossmann-fold domains"/>
    <property type="match status" value="1"/>
</dbReference>
<reference evidence="4" key="1">
    <citation type="submission" date="2022-10" db="EMBL/GenBank/DDBJ databases">
        <title>Culturing micro-colonial fungi from biological soil crusts in the Mojave desert and describing Neophaeococcomyces mojavensis, and introducing the new genera and species Taxawa tesnikishii.</title>
        <authorList>
            <person name="Kurbessoian T."/>
            <person name="Stajich J.E."/>
        </authorList>
    </citation>
    <scope>NUCLEOTIDE SEQUENCE</scope>
    <source>
        <strain evidence="4">TK_41</strain>
    </source>
</reference>
<evidence type="ECO:0000313" key="5">
    <source>
        <dbReference type="Proteomes" id="UP001172673"/>
    </source>
</evidence>
<gene>
    <name evidence="4" type="ORF">H2200_000824</name>
</gene>
<dbReference type="InterPro" id="IPR045312">
    <property type="entry name" value="PCBER-like"/>
</dbReference>
<dbReference type="Pfam" id="PF05368">
    <property type="entry name" value="NmrA"/>
    <property type="match status" value="1"/>
</dbReference>
<accession>A0AA38XP76</accession>